<accession>A0ABZ2TLC6</accession>
<dbReference type="SUPFAM" id="SSF56935">
    <property type="entry name" value="Porins"/>
    <property type="match status" value="1"/>
</dbReference>
<dbReference type="RefSeq" id="WP_317055265.1">
    <property type="nucleotide sequence ID" value="NZ_CP146606.1"/>
</dbReference>
<gene>
    <name evidence="3" type="ORF">RZS32_001465</name>
</gene>
<feature type="domain" description="Porin" evidence="2">
    <location>
        <begin position="12"/>
        <end position="366"/>
    </location>
</feature>
<dbReference type="Proteomes" id="UP001281305">
    <property type="component" value="Chromosome"/>
</dbReference>
<evidence type="ECO:0000256" key="1">
    <source>
        <dbReference type="SAM" id="SignalP"/>
    </source>
</evidence>
<sequence length="393" mass="40511">MKKQLLCTSAIALGVAAAAPASAAEWNLDWGGFFNQHVAIGDISVGDPGLAGTDFDGDGFDLHTNGEIIFSPSIELDNGLTFGVNVQFEANNGFSVDESYLTISSDTFGRLVVGSENSAGYLLSTGAPTVHSLFVNSPSTSTFIPFTGVDAGPAATGAGVPLVALPFRQAGLSSFTEVQGNNDVQRITYYTPSFNGLTVGVSYANQGAVNAGNSFSVDTNTVISDIFDIGLNYSQSFGTADVTFSARYGVGDAPTTAAAAGDPETWGVGLSVGFGGFTIGGSYGENDNNEIVAGGTAGGFGDSEGWSLGVAYDAPGPWEFSLETYQSDTDNVAAGGAVIGETDREAYALAASRDLGPGVNWDIYLIYEERDSDLTAFQDVEGTILGTAINLSF</sequence>
<dbReference type="Gene3D" id="2.40.160.10">
    <property type="entry name" value="Porin"/>
    <property type="match status" value="1"/>
</dbReference>
<dbReference type="InterPro" id="IPR033900">
    <property type="entry name" value="Gram_neg_porin_domain"/>
</dbReference>
<evidence type="ECO:0000313" key="3">
    <source>
        <dbReference type="EMBL" id="WYK18583.1"/>
    </source>
</evidence>
<proteinExistence type="predicted"/>
<keyword evidence="1" id="KW-0732">Signal</keyword>
<name>A0ABZ2TLC6_9RHOB</name>
<dbReference type="InterPro" id="IPR023614">
    <property type="entry name" value="Porin_dom_sf"/>
</dbReference>
<feature type="chain" id="PRO_5047078705" evidence="1">
    <location>
        <begin position="24"/>
        <end position="393"/>
    </location>
</feature>
<evidence type="ECO:0000313" key="4">
    <source>
        <dbReference type="Proteomes" id="UP001281305"/>
    </source>
</evidence>
<dbReference type="EMBL" id="CP146606">
    <property type="protein sequence ID" value="WYK18583.1"/>
    <property type="molecule type" value="Genomic_DNA"/>
</dbReference>
<keyword evidence="4" id="KW-1185">Reference proteome</keyword>
<protein>
    <submittedName>
        <fullName evidence="3">Porin</fullName>
    </submittedName>
</protein>
<feature type="signal peptide" evidence="1">
    <location>
        <begin position="1"/>
        <end position="23"/>
    </location>
</feature>
<reference evidence="3 4" key="1">
    <citation type="submission" date="2024-02" db="EMBL/GenBank/DDBJ databases">
        <title>Roseovarius strain W115 nov., isolated from a marine algae.</title>
        <authorList>
            <person name="Lee M.W."/>
            <person name="Lee J.K."/>
            <person name="Kim J.M."/>
            <person name="Choi D.G."/>
            <person name="Baek J.H."/>
            <person name="Bayburt H."/>
            <person name="Jung J.J."/>
            <person name="Han D.M."/>
            <person name="Jeon C.O."/>
        </authorList>
    </citation>
    <scope>NUCLEOTIDE SEQUENCE [LARGE SCALE GENOMIC DNA]</scope>
    <source>
        <strain evidence="3 4">W115</strain>
    </source>
</reference>
<dbReference type="Pfam" id="PF13609">
    <property type="entry name" value="Porin_4"/>
    <property type="match status" value="1"/>
</dbReference>
<evidence type="ECO:0000259" key="2">
    <source>
        <dbReference type="Pfam" id="PF13609"/>
    </source>
</evidence>
<organism evidence="3 4">
    <name type="scientific">Roseovarius rhodophyticola</name>
    <dbReference type="NCBI Taxonomy" id="3080827"/>
    <lineage>
        <taxon>Bacteria</taxon>
        <taxon>Pseudomonadati</taxon>
        <taxon>Pseudomonadota</taxon>
        <taxon>Alphaproteobacteria</taxon>
        <taxon>Rhodobacterales</taxon>
        <taxon>Roseobacteraceae</taxon>
        <taxon>Roseovarius</taxon>
    </lineage>
</organism>